<accession>A0A9W9NBN8</accession>
<proteinExistence type="predicted"/>
<dbReference type="InterPro" id="IPR009057">
    <property type="entry name" value="Homeodomain-like_sf"/>
</dbReference>
<dbReference type="EMBL" id="JAPQKS010000008">
    <property type="protein sequence ID" value="KAJ5216886.1"/>
    <property type="molecule type" value="Genomic_DNA"/>
</dbReference>
<comment type="caution">
    <text evidence="1">The sequence shown here is derived from an EMBL/GenBank/DDBJ whole genome shotgun (WGS) entry which is preliminary data.</text>
</comment>
<dbReference type="GeneID" id="83206493"/>
<reference evidence="1" key="1">
    <citation type="submission" date="2022-11" db="EMBL/GenBank/DDBJ databases">
        <authorList>
            <person name="Petersen C."/>
        </authorList>
    </citation>
    <scope>NUCLEOTIDE SEQUENCE</scope>
    <source>
        <strain evidence="1">IBT 19713</strain>
    </source>
</reference>
<keyword evidence="2" id="KW-1185">Reference proteome</keyword>
<name>A0A9W9NBN8_9EURO</name>
<dbReference type="Proteomes" id="UP001150941">
    <property type="component" value="Unassembled WGS sequence"/>
</dbReference>
<reference evidence="1" key="2">
    <citation type="journal article" date="2023" name="IMA Fungus">
        <title>Comparative genomic study of the Penicillium genus elucidates a diverse pangenome and 15 lateral gene transfer events.</title>
        <authorList>
            <person name="Petersen C."/>
            <person name="Sorensen T."/>
            <person name="Nielsen M.R."/>
            <person name="Sondergaard T.E."/>
            <person name="Sorensen J.L."/>
            <person name="Fitzpatrick D.A."/>
            <person name="Frisvad J.C."/>
            <person name="Nielsen K.L."/>
        </authorList>
    </citation>
    <scope>NUCLEOTIDE SEQUENCE</scope>
    <source>
        <strain evidence="1">IBT 19713</strain>
    </source>
</reference>
<evidence type="ECO:0000313" key="2">
    <source>
        <dbReference type="Proteomes" id="UP001150941"/>
    </source>
</evidence>
<sequence length="132" mass="15490">MVRDRRCRGTTKSNQNDWVEQRQWYCRSMAPRLDAWRLELIRDMIQDPHPYTNAQVAEAAHCTARSVSTLRSNLRCFGRARAPANGIGRRRTVTPPMIEALCERLVKKPDLFRVPWYFRDRQLFLIGSNVSI</sequence>
<organism evidence="1 2">
    <name type="scientific">Penicillium chermesinum</name>
    <dbReference type="NCBI Taxonomy" id="63820"/>
    <lineage>
        <taxon>Eukaryota</taxon>
        <taxon>Fungi</taxon>
        <taxon>Dikarya</taxon>
        <taxon>Ascomycota</taxon>
        <taxon>Pezizomycotina</taxon>
        <taxon>Eurotiomycetes</taxon>
        <taxon>Eurotiomycetidae</taxon>
        <taxon>Eurotiales</taxon>
        <taxon>Aspergillaceae</taxon>
        <taxon>Penicillium</taxon>
    </lineage>
</organism>
<protein>
    <submittedName>
        <fullName evidence="1">Uncharacterized protein</fullName>
    </submittedName>
</protein>
<dbReference type="OrthoDB" id="4368392at2759"/>
<dbReference type="SUPFAM" id="SSF46689">
    <property type="entry name" value="Homeodomain-like"/>
    <property type="match status" value="1"/>
</dbReference>
<dbReference type="AlphaFoldDB" id="A0A9W9NBN8"/>
<gene>
    <name evidence="1" type="ORF">N7468_009894</name>
</gene>
<dbReference type="RefSeq" id="XP_058325757.1">
    <property type="nucleotide sequence ID" value="XM_058479189.1"/>
</dbReference>
<evidence type="ECO:0000313" key="1">
    <source>
        <dbReference type="EMBL" id="KAJ5216886.1"/>
    </source>
</evidence>